<accession>A0A370QJX1</accession>
<dbReference type="Gene3D" id="3.10.620.30">
    <property type="match status" value="1"/>
</dbReference>
<dbReference type="InterPro" id="IPR002931">
    <property type="entry name" value="Transglutaminase-like"/>
</dbReference>
<dbReference type="RefSeq" id="WP_115122349.1">
    <property type="nucleotide sequence ID" value="NZ_QRAO01000001.1"/>
</dbReference>
<name>A0A370QJX1_9FLAO</name>
<evidence type="ECO:0000313" key="3">
    <source>
        <dbReference type="EMBL" id="RDK88668.1"/>
    </source>
</evidence>
<dbReference type="Proteomes" id="UP000255317">
    <property type="component" value="Unassembled WGS sequence"/>
</dbReference>
<reference evidence="3 4" key="1">
    <citation type="submission" date="2018-07" db="EMBL/GenBank/DDBJ databases">
        <title>Genomic Encyclopedia of Type Strains, Phase IV (KMG-IV): sequencing the most valuable type-strain genomes for metagenomic binning, comparative biology and taxonomic classification.</title>
        <authorList>
            <person name="Goeker M."/>
        </authorList>
    </citation>
    <scope>NUCLEOTIDE SEQUENCE [LARGE SCALE GENOMIC DNA]</scope>
    <source>
        <strain evidence="3 4">DSM 101478</strain>
    </source>
</reference>
<comment type="caution">
    <text evidence="3">The sequence shown here is derived from an EMBL/GenBank/DDBJ whole genome shotgun (WGS) entry which is preliminary data.</text>
</comment>
<dbReference type="AlphaFoldDB" id="A0A370QJX1"/>
<dbReference type="InterPro" id="IPR024618">
    <property type="entry name" value="DUF3857"/>
</dbReference>
<feature type="domain" description="Transglutaminase-like" evidence="1">
    <location>
        <begin position="278"/>
        <end position="349"/>
    </location>
</feature>
<dbReference type="InterPro" id="IPR052557">
    <property type="entry name" value="CAP/Cytokinesis_protein"/>
</dbReference>
<protein>
    <submittedName>
        <fullName evidence="3">Transglutaminase superfamily protein</fullName>
    </submittedName>
</protein>
<dbReference type="EMBL" id="QRAO01000001">
    <property type="protein sequence ID" value="RDK88668.1"/>
    <property type="molecule type" value="Genomic_DNA"/>
</dbReference>
<dbReference type="GO" id="GO:0005737">
    <property type="term" value="C:cytoplasm"/>
    <property type="evidence" value="ECO:0007669"/>
    <property type="project" value="TreeGrafter"/>
</dbReference>
<keyword evidence="4" id="KW-1185">Reference proteome</keyword>
<proteinExistence type="predicted"/>
<dbReference type="Pfam" id="PF12969">
    <property type="entry name" value="DUF3857"/>
    <property type="match status" value="1"/>
</dbReference>
<organism evidence="3 4">
    <name type="scientific">Marinirhabdus gelatinilytica</name>
    <dbReference type="NCBI Taxonomy" id="1703343"/>
    <lineage>
        <taxon>Bacteria</taxon>
        <taxon>Pseudomonadati</taxon>
        <taxon>Bacteroidota</taxon>
        <taxon>Flavobacteriia</taxon>
        <taxon>Flavobacteriales</taxon>
        <taxon>Flavobacteriaceae</taxon>
    </lineage>
</organism>
<feature type="domain" description="DUF3857" evidence="2">
    <location>
        <begin position="70"/>
        <end position="215"/>
    </location>
</feature>
<evidence type="ECO:0000259" key="1">
    <source>
        <dbReference type="Pfam" id="PF01841"/>
    </source>
</evidence>
<gene>
    <name evidence="3" type="ORF">C8D94_101544</name>
</gene>
<dbReference type="InterPro" id="IPR038765">
    <property type="entry name" value="Papain-like_cys_pep_sf"/>
</dbReference>
<evidence type="ECO:0000313" key="4">
    <source>
        <dbReference type="Proteomes" id="UP000255317"/>
    </source>
</evidence>
<dbReference type="PANTHER" id="PTHR46333:SF2">
    <property type="entry name" value="CYTOKINESIS PROTEIN 3"/>
    <property type="match status" value="1"/>
</dbReference>
<dbReference type="PANTHER" id="PTHR46333">
    <property type="entry name" value="CYTOKINESIS PROTEIN 3"/>
    <property type="match status" value="1"/>
</dbReference>
<evidence type="ECO:0000259" key="2">
    <source>
        <dbReference type="Pfam" id="PF12969"/>
    </source>
</evidence>
<dbReference type="SUPFAM" id="SSF54001">
    <property type="entry name" value="Cysteine proteinases"/>
    <property type="match status" value="1"/>
</dbReference>
<dbReference type="OrthoDB" id="8595007at2"/>
<dbReference type="Pfam" id="PF01841">
    <property type="entry name" value="Transglut_core"/>
    <property type="match status" value="1"/>
</dbReference>
<dbReference type="Gene3D" id="2.60.120.1130">
    <property type="match status" value="1"/>
</dbReference>
<dbReference type="Gene3D" id="2.60.40.3140">
    <property type="match status" value="1"/>
</dbReference>
<sequence>MITRILTTLCLCISVGTFGQESQDFLKYKNLYPEDRYVRLQQAQNVEIDLSRDKITIVQNFIEEDLYLDDGANLNSKESLNFSSFYELESIEASSFSFDGGKYRKETVENFTERDDQSRSFYDDTKTINFVYKNLRKGSKTRLEYKENVKDPRFLSPFFFGNYYPIENSSLEIEVHKDIDIRFLEFNTEGIDVQYEKEEKRNKNIYRWRIKNIDKFEYEPNAPTFKSVVPHIIPVINSYKVDGKKISVLNDVSDLYNWYASLVKNVNTKESSKDLKNTVNTLVSGLETDLEKVRAIYYWTQENIKYIAFEYALGGFIPREANDVFNKKYGDCKDNSSILKEMLKIAGIQGSLTWVGTREIPYTYKQVPTPLVDNHMILSYTENGETYYLDATGRYTPLDMPTSFIQGKEALVENGPDAFSIKQIPIVPASRNSITESTTLRLEGDRLVGASKASLTGYPKSRFFSNLENMDSKSQIDILYKDFFEKGNNKFLIQTYTENNKYSYELPFLVDYEFSIEDYARKLGDEIYINLNLNKLASMYKTEEDRELPVEYDFKQKFSHTTTFQIPAGYKVTYLPENVVASNELMDIKVSYQDKGDSIVYNQEILVKFIILDTAQQQQLNKLIEQAEKAYKEVLVLKKSAP</sequence>